<dbReference type="PROSITE" id="PS00814">
    <property type="entry name" value="ADX"/>
    <property type="match status" value="1"/>
</dbReference>
<accession>A0A0G4F1Z0</accession>
<dbReference type="VEuPathDB" id="CryptoDB:Cvel_14675"/>
<keyword evidence="5" id="KW-0411">Iron-sulfur</keyword>
<evidence type="ECO:0000256" key="5">
    <source>
        <dbReference type="ARBA" id="ARBA00023014"/>
    </source>
</evidence>
<keyword evidence="4" id="KW-0408">Iron</keyword>
<evidence type="ECO:0000256" key="1">
    <source>
        <dbReference type="ARBA" id="ARBA00010914"/>
    </source>
</evidence>
<dbReference type="GO" id="GO:0140647">
    <property type="term" value="P:P450-containing electron transport chain"/>
    <property type="evidence" value="ECO:0007669"/>
    <property type="project" value="InterPro"/>
</dbReference>
<dbReference type="InterPro" id="IPR001041">
    <property type="entry name" value="2Fe-2S_ferredoxin-type"/>
</dbReference>
<dbReference type="InterPro" id="IPR012675">
    <property type="entry name" value="Beta-grasp_dom_sf"/>
</dbReference>
<proteinExistence type="inferred from homology"/>
<comment type="similarity">
    <text evidence="1">Belongs to the adrenodoxin/putidaredoxin family.</text>
</comment>
<dbReference type="CDD" id="cd00207">
    <property type="entry name" value="fer2"/>
    <property type="match status" value="1"/>
</dbReference>
<feature type="domain" description="2Fe-2S ferredoxin-type" evidence="7">
    <location>
        <begin position="52"/>
        <end position="155"/>
    </location>
</feature>
<dbReference type="InterPro" id="IPR018298">
    <property type="entry name" value="Adrenodoxin_Fe-S_BS"/>
</dbReference>
<dbReference type="InterPro" id="IPR001055">
    <property type="entry name" value="Adrenodoxin-like"/>
</dbReference>
<gene>
    <name evidence="8" type="ORF">Cvel_14675</name>
</gene>
<dbReference type="InterPro" id="IPR036010">
    <property type="entry name" value="2Fe-2S_ferredoxin-like_sf"/>
</dbReference>
<dbReference type="Gene3D" id="3.10.20.30">
    <property type="match status" value="1"/>
</dbReference>
<dbReference type="SUPFAM" id="SSF54292">
    <property type="entry name" value="2Fe-2S ferredoxin-like"/>
    <property type="match status" value="1"/>
</dbReference>
<dbReference type="GO" id="GO:0005739">
    <property type="term" value="C:mitochondrion"/>
    <property type="evidence" value="ECO:0007669"/>
    <property type="project" value="TreeGrafter"/>
</dbReference>
<organism evidence="8">
    <name type="scientific">Chromera velia CCMP2878</name>
    <dbReference type="NCBI Taxonomy" id="1169474"/>
    <lineage>
        <taxon>Eukaryota</taxon>
        <taxon>Sar</taxon>
        <taxon>Alveolata</taxon>
        <taxon>Colpodellida</taxon>
        <taxon>Chromeraceae</taxon>
        <taxon>Chromera</taxon>
    </lineage>
</organism>
<keyword evidence="2" id="KW-0001">2Fe-2S</keyword>
<dbReference type="PhylomeDB" id="A0A0G4F1Z0"/>
<sequence>MLKQTINRRFLTGLQKSLPSVPTHRPKLSLRQPVAAGAVQFSRTFSSAPGETFVTFVSHSGEKSWSCSYRPGQSMLDVAFENDVPIEGACGGQCACSTCHIILKKEDFEEMGEPDEEELDMLDLAVGVTDTSRLGCQIRLKAENSGLTVELPSETKSQLS</sequence>
<reference evidence="8" key="1">
    <citation type="submission" date="2014-11" db="EMBL/GenBank/DDBJ databases">
        <authorList>
            <person name="Otto D Thomas"/>
            <person name="Naeem Raeece"/>
        </authorList>
    </citation>
    <scope>NUCLEOTIDE SEQUENCE</scope>
</reference>
<evidence type="ECO:0000313" key="8">
    <source>
        <dbReference type="EMBL" id="CEM05637.1"/>
    </source>
</evidence>
<dbReference type="PRINTS" id="PR00355">
    <property type="entry name" value="ADRENODOXIN"/>
</dbReference>
<dbReference type="EMBL" id="CDMZ01000058">
    <property type="protein sequence ID" value="CEM05637.1"/>
    <property type="molecule type" value="Genomic_DNA"/>
</dbReference>
<evidence type="ECO:0000256" key="4">
    <source>
        <dbReference type="ARBA" id="ARBA00023004"/>
    </source>
</evidence>
<dbReference type="GO" id="GO:0009055">
    <property type="term" value="F:electron transfer activity"/>
    <property type="evidence" value="ECO:0007669"/>
    <property type="project" value="TreeGrafter"/>
</dbReference>
<dbReference type="PANTHER" id="PTHR23426:SF65">
    <property type="entry name" value="FERREDOXIN-2, MITOCHONDRIAL"/>
    <property type="match status" value="1"/>
</dbReference>
<keyword evidence="3" id="KW-0479">Metal-binding</keyword>
<name>A0A0G4F1Z0_9ALVE</name>
<evidence type="ECO:0000256" key="3">
    <source>
        <dbReference type="ARBA" id="ARBA00022723"/>
    </source>
</evidence>
<dbReference type="PANTHER" id="PTHR23426">
    <property type="entry name" value="FERREDOXIN/ADRENODOXIN"/>
    <property type="match status" value="1"/>
</dbReference>
<comment type="cofactor">
    <cofactor evidence="6">
        <name>[2Fe-2S] cluster</name>
        <dbReference type="ChEBI" id="CHEBI:190135"/>
    </cofactor>
</comment>
<protein>
    <recommendedName>
        <fullName evidence="7">2Fe-2S ferredoxin-type domain-containing protein</fullName>
    </recommendedName>
</protein>
<dbReference type="PROSITE" id="PS51085">
    <property type="entry name" value="2FE2S_FER_2"/>
    <property type="match status" value="1"/>
</dbReference>
<dbReference type="Pfam" id="PF00111">
    <property type="entry name" value="Fer2"/>
    <property type="match status" value="1"/>
</dbReference>
<evidence type="ECO:0000256" key="6">
    <source>
        <dbReference type="ARBA" id="ARBA00034078"/>
    </source>
</evidence>
<evidence type="ECO:0000256" key="2">
    <source>
        <dbReference type="ARBA" id="ARBA00022714"/>
    </source>
</evidence>
<evidence type="ECO:0000259" key="7">
    <source>
        <dbReference type="PROSITE" id="PS51085"/>
    </source>
</evidence>
<dbReference type="GO" id="GO:0051537">
    <property type="term" value="F:2 iron, 2 sulfur cluster binding"/>
    <property type="evidence" value="ECO:0007669"/>
    <property type="project" value="UniProtKB-KW"/>
</dbReference>
<dbReference type="AlphaFoldDB" id="A0A0G4F1Z0"/>
<dbReference type="GO" id="GO:0046872">
    <property type="term" value="F:metal ion binding"/>
    <property type="evidence" value="ECO:0007669"/>
    <property type="project" value="UniProtKB-KW"/>
</dbReference>